<keyword evidence="5" id="KW-0378">Hydrolase</keyword>
<organism evidence="11 12">
    <name type="scientific">Angiostrongylus cantonensis</name>
    <name type="common">Rat lungworm</name>
    <dbReference type="NCBI Taxonomy" id="6313"/>
    <lineage>
        <taxon>Eukaryota</taxon>
        <taxon>Metazoa</taxon>
        <taxon>Ecdysozoa</taxon>
        <taxon>Nematoda</taxon>
        <taxon>Chromadorea</taxon>
        <taxon>Rhabditida</taxon>
        <taxon>Rhabditina</taxon>
        <taxon>Rhabditomorpha</taxon>
        <taxon>Strongyloidea</taxon>
        <taxon>Metastrongylidae</taxon>
        <taxon>Angiostrongylus</taxon>
    </lineage>
</organism>
<evidence type="ECO:0000259" key="9">
    <source>
        <dbReference type="PROSITE" id="PS51192"/>
    </source>
</evidence>
<evidence type="ECO:0000256" key="3">
    <source>
        <dbReference type="ARBA" id="ARBA00022618"/>
    </source>
</evidence>
<dbReference type="Gene3D" id="3.40.50.10810">
    <property type="entry name" value="Tandem AAA-ATPase domain"/>
    <property type="match status" value="2"/>
</dbReference>
<accession>A0A0K0DGZ7</accession>
<name>A0A0K0DGZ7_ANGCA</name>
<dbReference type="GO" id="GO:0007131">
    <property type="term" value="P:reciprocal meiotic recombination"/>
    <property type="evidence" value="ECO:0007669"/>
    <property type="project" value="TreeGrafter"/>
</dbReference>
<dbReference type="InterPro" id="IPR000330">
    <property type="entry name" value="SNF2_N"/>
</dbReference>
<dbReference type="InterPro" id="IPR049730">
    <property type="entry name" value="SNF2/RAD54-like_C"/>
</dbReference>
<dbReference type="Proteomes" id="UP000035642">
    <property type="component" value="Unassembled WGS sequence"/>
</dbReference>
<dbReference type="WBParaSite" id="ACAC_0001040601-mRNA-1">
    <property type="protein sequence ID" value="ACAC_0001040601-mRNA-1"/>
    <property type="gene ID" value="ACAC_0001040601"/>
</dbReference>
<evidence type="ECO:0000256" key="8">
    <source>
        <dbReference type="ARBA" id="ARBA00029956"/>
    </source>
</evidence>
<keyword evidence="6" id="KW-0131">Cell cycle</keyword>
<dbReference type="GO" id="GO:0000724">
    <property type="term" value="P:double-strand break repair via homologous recombination"/>
    <property type="evidence" value="ECO:0007669"/>
    <property type="project" value="TreeGrafter"/>
</dbReference>
<evidence type="ECO:0000256" key="1">
    <source>
        <dbReference type="ARBA" id="ARBA00011467"/>
    </source>
</evidence>
<dbReference type="Pfam" id="PF00271">
    <property type="entry name" value="Helicase_C"/>
    <property type="match status" value="1"/>
</dbReference>
<dbReference type="PANTHER" id="PTHR45629:SF7">
    <property type="entry name" value="DNA EXCISION REPAIR PROTEIN ERCC-6-RELATED"/>
    <property type="match status" value="1"/>
</dbReference>
<dbReference type="Pfam" id="PF00176">
    <property type="entry name" value="SNF2-rel_dom"/>
    <property type="match status" value="2"/>
</dbReference>
<dbReference type="GO" id="GO:0051301">
    <property type="term" value="P:cell division"/>
    <property type="evidence" value="ECO:0007669"/>
    <property type="project" value="UniProtKB-KW"/>
</dbReference>
<dbReference type="GO" id="GO:0016787">
    <property type="term" value="F:hydrolase activity"/>
    <property type="evidence" value="ECO:0007669"/>
    <property type="project" value="UniProtKB-KW"/>
</dbReference>
<evidence type="ECO:0000313" key="12">
    <source>
        <dbReference type="WBParaSite" id="ACAC_0001040601-mRNA-1"/>
    </source>
</evidence>
<dbReference type="InterPro" id="IPR027417">
    <property type="entry name" value="P-loop_NTPase"/>
</dbReference>
<evidence type="ECO:0000256" key="6">
    <source>
        <dbReference type="ARBA" id="ARBA00023306"/>
    </source>
</evidence>
<comment type="subunit">
    <text evidence="1">Interacts (via N-terminus) with spn-A/Rad51.</text>
</comment>
<dbReference type="GO" id="GO:0015616">
    <property type="term" value="F:DNA translocase activity"/>
    <property type="evidence" value="ECO:0007669"/>
    <property type="project" value="TreeGrafter"/>
</dbReference>
<dbReference type="Gene3D" id="3.40.50.300">
    <property type="entry name" value="P-loop containing nucleotide triphosphate hydrolases"/>
    <property type="match status" value="1"/>
</dbReference>
<dbReference type="SMART" id="SM00487">
    <property type="entry name" value="DEXDc"/>
    <property type="match status" value="1"/>
</dbReference>
<comment type="function">
    <text evidence="7">Involved in mitotic DNA repair and meiotic recombination. Functions in the recombinational DNA repair pathway. Essential for interhomolog gene conversion (GC), but may have a less important role in intersister GC than spn-A/Rad51. In the presence of DNA, spn-A/Rad51 enhances the ATPase activity of okr/Rad54.</text>
</comment>
<feature type="domain" description="Helicase C-terminal" evidence="10">
    <location>
        <begin position="482"/>
        <end position="650"/>
    </location>
</feature>
<dbReference type="PANTHER" id="PTHR45629">
    <property type="entry name" value="SNF2/RAD54 FAMILY MEMBER"/>
    <property type="match status" value="1"/>
</dbReference>
<dbReference type="InterPro" id="IPR038718">
    <property type="entry name" value="SNF2-like_sf"/>
</dbReference>
<proteinExistence type="predicted"/>
<sequence length="670" mass="75093">GKCCIIGHELARFIVLYAKVSTRKHKRWEGDGILLCYVNHAVLKSEDEKDVISRSTSIKCINDLENGKELKIGSWEVQIQERVATRDVPAIASTGHVDYVQMSSSERDVNTSFAYESGLSKLTMTESGLKAGHKDNGNIPYRCFRKKFKCPLSENPDSLAEGPAFIINEDRVENFGEEPIVADPLVSRHLRTHQKEGVRFIFSALKDGHGVILADEMGLGKSIQAIVATMALLKQQSVIAVRRASDIRSYACSFTAYPFLIISYEMALRYSAKLASIRFDILVCDEGHRLKNVDTKLRQTLDCLAIGRRLLLTGTPIQNDIKEFFSLLNFVRPNLFDNFAEFKTMCCNEASTAALNIAVILKDISAGSISEKFSDCFLRRTNRINNLHLPNKNDYILFCAPSLVQKSVLASLCAFMNEEPFVLIDMMRKASNHPAILFKKICLAKNKNSGTDYSQLLRAFPEDYGNHPVNIADSGKLSVFVEMMACFRQMKECVVVISNFTKTLDMLSSLCRSLGFCVLRLDGQTPVSTRQEIVKHFNTEGNPENVFLLSTKAELLCFTFLLKLIVPGGVGLNLTGASRLILFDLDWNPATDMQAMGRIWRDGQEKDCHIYRLVTASALDHFTVKTTWLDKELQDVFTLRDTQCETHDLLNCDCDGQGRSDVSDVTGNDI</sequence>
<keyword evidence="3" id="KW-0132">Cell division</keyword>
<dbReference type="InterPro" id="IPR001650">
    <property type="entry name" value="Helicase_C-like"/>
</dbReference>
<evidence type="ECO:0000256" key="7">
    <source>
        <dbReference type="ARBA" id="ARBA00024776"/>
    </source>
</evidence>
<evidence type="ECO:0000256" key="2">
    <source>
        <dbReference type="ARBA" id="ARBA00015341"/>
    </source>
</evidence>
<reference evidence="11" key="1">
    <citation type="submission" date="2012-09" db="EMBL/GenBank/DDBJ databases">
        <authorList>
            <person name="Martin A.A."/>
        </authorList>
    </citation>
    <scope>NUCLEOTIDE SEQUENCE</scope>
</reference>
<dbReference type="GO" id="GO:0005524">
    <property type="term" value="F:ATP binding"/>
    <property type="evidence" value="ECO:0007669"/>
    <property type="project" value="InterPro"/>
</dbReference>
<dbReference type="InterPro" id="IPR050496">
    <property type="entry name" value="SNF2_RAD54_helicase_repair"/>
</dbReference>
<evidence type="ECO:0000259" key="10">
    <source>
        <dbReference type="PROSITE" id="PS51194"/>
    </source>
</evidence>
<keyword evidence="4" id="KW-0498">Mitosis</keyword>
<keyword evidence="11" id="KW-1185">Reference proteome</keyword>
<dbReference type="PROSITE" id="PS51192">
    <property type="entry name" value="HELICASE_ATP_BIND_1"/>
    <property type="match status" value="1"/>
</dbReference>
<evidence type="ECO:0000313" key="11">
    <source>
        <dbReference type="Proteomes" id="UP000035642"/>
    </source>
</evidence>
<dbReference type="InterPro" id="IPR014001">
    <property type="entry name" value="Helicase_ATP-bd"/>
</dbReference>
<evidence type="ECO:0000256" key="4">
    <source>
        <dbReference type="ARBA" id="ARBA00022776"/>
    </source>
</evidence>
<dbReference type="STRING" id="6313.A0A0K0DGZ7"/>
<evidence type="ECO:0000256" key="5">
    <source>
        <dbReference type="ARBA" id="ARBA00022801"/>
    </source>
</evidence>
<protein>
    <recommendedName>
        <fullName evidence="2">DNA repair and recombination protein RAD54-like</fullName>
    </recommendedName>
    <alternativeName>
        <fullName evidence="8">Protein okra</fullName>
    </alternativeName>
</protein>
<dbReference type="GO" id="GO:0005634">
    <property type="term" value="C:nucleus"/>
    <property type="evidence" value="ECO:0007669"/>
    <property type="project" value="TreeGrafter"/>
</dbReference>
<dbReference type="AlphaFoldDB" id="A0A0K0DGZ7"/>
<dbReference type="SUPFAM" id="SSF52540">
    <property type="entry name" value="P-loop containing nucleoside triphosphate hydrolases"/>
    <property type="match status" value="2"/>
</dbReference>
<dbReference type="SMART" id="SM00490">
    <property type="entry name" value="HELICc"/>
    <property type="match status" value="1"/>
</dbReference>
<feature type="domain" description="Helicase ATP-binding" evidence="9">
    <location>
        <begin position="202"/>
        <end position="334"/>
    </location>
</feature>
<dbReference type="PROSITE" id="PS51194">
    <property type="entry name" value="HELICASE_CTER"/>
    <property type="match status" value="1"/>
</dbReference>
<dbReference type="CDD" id="cd18793">
    <property type="entry name" value="SF2_C_SNF"/>
    <property type="match status" value="1"/>
</dbReference>
<reference evidence="12" key="2">
    <citation type="submission" date="2017-02" db="UniProtKB">
        <authorList>
            <consortium name="WormBaseParasite"/>
        </authorList>
    </citation>
    <scope>IDENTIFICATION</scope>
</reference>